<dbReference type="EMBL" id="CP162551">
    <property type="protein sequence ID" value="XDI37876.1"/>
    <property type="molecule type" value="Genomic_DNA"/>
</dbReference>
<dbReference type="RefSeq" id="WP_368505203.1">
    <property type="nucleotide sequence ID" value="NZ_CP162551.1"/>
</dbReference>
<name>A0AB39BX11_9BACI</name>
<dbReference type="SUPFAM" id="SSF52540">
    <property type="entry name" value="P-loop containing nucleoside triphosphate hydrolases"/>
    <property type="match status" value="1"/>
</dbReference>
<dbReference type="AlphaFoldDB" id="A0AB39BX11"/>
<dbReference type="Pfam" id="PF13238">
    <property type="entry name" value="AAA_18"/>
    <property type="match status" value="1"/>
</dbReference>
<reference evidence="1" key="1">
    <citation type="submission" date="2024-07" db="EMBL/GenBank/DDBJ databases">
        <title>Identification and characteristics of an arsenic-resistant bacterial isolate, which belongs to a novel species.</title>
        <authorList>
            <person name="Juszczyk A."/>
            <person name="Kowalczyk A."/>
            <person name="Was K."/>
            <person name="Kosowicz W."/>
            <person name="Budzyn A."/>
            <person name="Latowski D."/>
        </authorList>
    </citation>
    <scope>NUCLEOTIDE SEQUENCE</scope>
    <source>
        <strain evidence="1">As8PL</strain>
    </source>
</reference>
<gene>
    <name evidence="1" type="ORF">AB3N04_06065</name>
</gene>
<organism evidence="1">
    <name type="scientific">Alkalihalophilus sp. As8PL</name>
    <dbReference type="NCBI Taxonomy" id="3237103"/>
    <lineage>
        <taxon>Bacteria</taxon>
        <taxon>Bacillati</taxon>
        <taxon>Bacillota</taxon>
        <taxon>Bacilli</taxon>
        <taxon>Bacillales</taxon>
        <taxon>Bacillaceae</taxon>
        <taxon>Alkalihalophilus</taxon>
    </lineage>
</organism>
<sequence length="180" mass="20775">MPSIYIVSGPAGVGKSSTSRQLAEQFDQSAYIEGDLIHQMIVSGYKPPWESEESLALVWENIASLSSNFIRSNKNVIIDYVTFEKDVEMFSHKINDEVGQIEIKYVVLWTEEKELLRRDSLRVKEHQMGIRCLQLMEEFKHKGPSERFYLDTSTLELSEAVADILEKPAYLYDKPLHKED</sequence>
<proteinExistence type="predicted"/>
<protein>
    <submittedName>
        <fullName evidence="1">AAA family ATPase</fullName>
    </submittedName>
</protein>
<dbReference type="Gene3D" id="3.40.50.300">
    <property type="entry name" value="P-loop containing nucleotide triphosphate hydrolases"/>
    <property type="match status" value="1"/>
</dbReference>
<evidence type="ECO:0000313" key="1">
    <source>
        <dbReference type="EMBL" id="XDI37876.1"/>
    </source>
</evidence>
<accession>A0AB39BX11</accession>
<dbReference type="InterPro" id="IPR027417">
    <property type="entry name" value="P-loop_NTPase"/>
</dbReference>